<feature type="domain" description="RNA polymerase sigma-70 region 2" evidence="6">
    <location>
        <begin position="36"/>
        <end position="102"/>
    </location>
</feature>
<dbReference type="InterPro" id="IPR013325">
    <property type="entry name" value="RNA_pol_sigma_r2"/>
</dbReference>
<dbReference type="InterPro" id="IPR013324">
    <property type="entry name" value="RNA_pol_sigma_r3/r4-like"/>
</dbReference>
<accession>A0A5C8P0Z4</accession>
<comment type="similarity">
    <text evidence="1">Belongs to the sigma-70 factor family. ECF subfamily.</text>
</comment>
<dbReference type="CDD" id="cd06171">
    <property type="entry name" value="Sigma70_r4"/>
    <property type="match status" value="1"/>
</dbReference>
<proteinExistence type="inferred from homology"/>
<evidence type="ECO:0000256" key="2">
    <source>
        <dbReference type="ARBA" id="ARBA00023015"/>
    </source>
</evidence>
<dbReference type="NCBIfam" id="TIGR02937">
    <property type="entry name" value="sigma70-ECF"/>
    <property type="match status" value="1"/>
</dbReference>
<keyword evidence="4" id="KW-0238">DNA-binding</keyword>
<keyword evidence="9" id="KW-1185">Reference proteome</keyword>
<dbReference type="PANTHER" id="PTHR43133">
    <property type="entry name" value="RNA POLYMERASE ECF-TYPE SIGMA FACTO"/>
    <property type="match status" value="1"/>
</dbReference>
<evidence type="ECO:0000256" key="4">
    <source>
        <dbReference type="ARBA" id="ARBA00023125"/>
    </source>
</evidence>
<organism evidence="8 9">
    <name type="scientific">Zeimonas arvi</name>
    <dbReference type="NCBI Taxonomy" id="2498847"/>
    <lineage>
        <taxon>Bacteria</taxon>
        <taxon>Pseudomonadati</taxon>
        <taxon>Pseudomonadota</taxon>
        <taxon>Betaproteobacteria</taxon>
        <taxon>Burkholderiales</taxon>
        <taxon>Burkholderiaceae</taxon>
        <taxon>Zeimonas</taxon>
    </lineage>
</organism>
<keyword evidence="3" id="KW-0731">Sigma factor</keyword>
<dbReference type="Gene3D" id="1.10.10.10">
    <property type="entry name" value="Winged helix-like DNA-binding domain superfamily/Winged helix DNA-binding domain"/>
    <property type="match status" value="1"/>
</dbReference>
<dbReference type="OrthoDB" id="9780326at2"/>
<gene>
    <name evidence="8" type="ORF">FHP08_04725</name>
</gene>
<evidence type="ECO:0000259" key="6">
    <source>
        <dbReference type="Pfam" id="PF04542"/>
    </source>
</evidence>
<dbReference type="Gene3D" id="1.10.1740.10">
    <property type="match status" value="1"/>
</dbReference>
<dbReference type="InterPro" id="IPR039425">
    <property type="entry name" value="RNA_pol_sigma-70-like"/>
</dbReference>
<dbReference type="EMBL" id="VDUY01000002">
    <property type="protein sequence ID" value="TXL66933.1"/>
    <property type="molecule type" value="Genomic_DNA"/>
</dbReference>
<dbReference type="InterPro" id="IPR036388">
    <property type="entry name" value="WH-like_DNA-bd_sf"/>
</dbReference>
<dbReference type="GO" id="GO:0016987">
    <property type="term" value="F:sigma factor activity"/>
    <property type="evidence" value="ECO:0007669"/>
    <property type="project" value="UniProtKB-KW"/>
</dbReference>
<dbReference type="SUPFAM" id="SSF88946">
    <property type="entry name" value="Sigma2 domain of RNA polymerase sigma factors"/>
    <property type="match status" value="1"/>
</dbReference>
<evidence type="ECO:0000259" key="7">
    <source>
        <dbReference type="Pfam" id="PF08281"/>
    </source>
</evidence>
<evidence type="ECO:0000313" key="8">
    <source>
        <dbReference type="EMBL" id="TXL66933.1"/>
    </source>
</evidence>
<dbReference type="Proteomes" id="UP000321548">
    <property type="component" value="Unassembled WGS sequence"/>
</dbReference>
<dbReference type="Pfam" id="PF04542">
    <property type="entry name" value="Sigma70_r2"/>
    <property type="match status" value="1"/>
</dbReference>
<evidence type="ECO:0000256" key="1">
    <source>
        <dbReference type="ARBA" id="ARBA00010641"/>
    </source>
</evidence>
<sequence>MLGRLSGLTEGADKRLSDEVLAAQASAGDRRAFGDLIRRHQDGVFRFVFRMVGSRDQAMDLTQDSFLKAWQALPGWRPEARFRTWLLQIARNASLDVLRRRSLADFVPIDEAFELPGPGPTPESQAVMTQELRLLEAALLRLQPDHREVLLLRELEGLSYEEIAAVLDVAEGTVKSRIGRARAALLQAWKERHGGHPND</sequence>
<evidence type="ECO:0000256" key="5">
    <source>
        <dbReference type="ARBA" id="ARBA00023163"/>
    </source>
</evidence>
<dbReference type="GO" id="GO:0003677">
    <property type="term" value="F:DNA binding"/>
    <property type="evidence" value="ECO:0007669"/>
    <property type="project" value="UniProtKB-KW"/>
</dbReference>
<keyword evidence="5" id="KW-0804">Transcription</keyword>
<dbReference type="SUPFAM" id="SSF88659">
    <property type="entry name" value="Sigma3 and sigma4 domains of RNA polymerase sigma factors"/>
    <property type="match status" value="1"/>
</dbReference>
<protein>
    <submittedName>
        <fullName evidence="8">RNA polymerase sigma factor</fullName>
    </submittedName>
</protein>
<reference evidence="8 9" key="1">
    <citation type="submission" date="2019-06" db="EMBL/GenBank/DDBJ databases">
        <title>Quisquiliibacterium sp. nov., isolated from a maize field.</title>
        <authorList>
            <person name="Lin S.-Y."/>
            <person name="Tsai C.-F."/>
            <person name="Young C.-C."/>
        </authorList>
    </citation>
    <scope>NUCLEOTIDE SEQUENCE [LARGE SCALE GENOMIC DNA]</scope>
    <source>
        <strain evidence="8 9">CC-CFT501</strain>
    </source>
</reference>
<feature type="domain" description="RNA polymerase sigma factor 70 region 4 type 2" evidence="7">
    <location>
        <begin position="133"/>
        <end position="185"/>
    </location>
</feature>
<dbReference type="GO" id="GO:0006352">
    <property type="term" value="P:DNA-templated transcription initiation"/>
    <property type="evidence" value="ECO:0007669"/>
    <property type="project" value="InterPro"/>
</dbReference>
<evidence type="ECO:0000256" key="3">
    <source>
        <dbReference type="ARBA" id="ARBA00023082"/>
    </source>
</evidence>
<dbReference type="InterPro" id="IPR013249">
    <property type="entry name" value="RNA_pol_sigma70_r4_t2"/>
</dbReference>
<evidence type="ECO:0000313" key="9">
    <source>
        <dbReference type="Proteomes" id="UP000321548"/>
    </source>
</evidence>
<name>A0A5C8P0Z4_9BURK</name>
<comment type="caution">
    <text evidence="8">The sequence shown here is derived from an EMBL/GenBank/DDBJ whole genome shotgun (WGS) entry which is preliminary data.</text>
</comment>
<dbReference type="Pfam" id="PF08281">
    <property type="entry name" value="Sigma70_r4_2"/>
    <property type="match status" value="1"/>
</dbReference>
<dbReference type="AlphaFoldDB" id="A0A5C8P0Z4"/>
<dbReference type="PANTHER" id="PTHR43133:SF8">
    <property type="entry name" value="RNA POLYMERASE SIGMA FACTOR HI_1459-RELATED"/>
    <property type="match status" value="1"/>
</dbReference>
<dbReference type="InterPro" id="IPR014284">
    <property type="entry name" value="RNA_pol_sigma-70_dom"/>
</dbReference>
<dbReference type="InterPro" id="IPR007627">
    <property type="entry name" value="RNA_pol_sigma70_r2"/>
</dbReference>
<keyword evidence="2" id="KW-0805">Transcription regulation</keyword>